<dbReference type="RefSeq" id="WP_218934300.1">
    <property type="nucleotide sequence ID" value="NZ_CP036261.1"/>
</dbReference>
<dbReference type="KEGG" id="ruv:EC9_42970"/>
<gene>
    <name evidence="2" type="primary">iolI_1</name>
    <name evidence="2" type="ORF">EC9_42970</name>
</gene>
<dbReference type="AlphaFoldDB" id="A0A517M5F0"/>
<keyword evidence="3" id="KW-1185">Reference proteome</keyword>
<sequence>MPKLSVNELSTYRWSFEEDVFAYAKHGFDSIGIWRAKLAEYGTEKGAELIQENGLRVSSVGWAGGFTGGDGRSFNDSIHDALDAVDLAAQLGAECLIVVSGDRNNHTGSHSRRLLRQALTEVCEAAAALHLDVALEPMHLGAGTQGCFLNNIQNTIDAIGEISWPGLGLVFDSYHLGHDPNLFQWLPDVAPLVRLVQLGDAAHVPMGEQDRLLLGQGKQNLAAIVECFEDAGYDGSFELELIGESIEHLDYDQMLEHSFQAMSALVRTPAES</sequence>
<evidence type="ECO:0000259" key="1">
    <source>
        <dbReference type="Pfam" id="PF01261"/>
    </source>
</evidence>
<dbReference type="GO" id="GO:0016853">
    <property type="term" value="F:isomerase activity"/>
    <property type="evidence" value="ECO:0007669"/>
    <property type="project" value="UniProtKB-KW"/>
</dbReference>
<proteinExistence type="predicted"/>
<dbReference type="EMBL" id="CP036261">
    <property type="protein sequence ID" value="QDS90093.1"/>
    <property type="molecule type" value="Genomic_DNA"/>
</dbReference>
<dbReference type="EC" id="5.3.99.-" evidence="2"/>
<evidence type="ECO:0000313" key="3">
    <source>
        <dbReference type="Proteomes" id="UP000319557"/>
    </source>
</evidence>
<dbReference type="Pfam" id="PF01261">
    <property type="entry name" value="AP_endonuc_2"/>
    <property type="match status" value="1"/>
</dbReference>
<reference evidence="2 3" key="1">
    <citation type="submission" date="2019-02" db="EMBL/GenBank/DDBJ databases">
        <title>Deep-cultivation of Planctomycetes and their phenomic and genomic characterization uncovers novel biology.</title>
        <authorList>
            <person name="Wiegand S."/>
            <person name="Jogler M."/>
            <person name="Boedeker C."/>
            <person name="Pinto D."/>
            <person name="Vollmers J."/>
            <person name="Rivas-Marin E."/>
            <person name="Kohn T."/>
            <person name="Peeters S.H."/>
            <person name="Heuer A."/>
            <person name="Rast P."/>
            <person name="Oberbeckmann S."/>
            <person name="Bunk B."/>
            <person name="Jeske O."/>
            <person name="Meyerdierks A."/>
            <person name="Storesund J.E."/>
            <person name="Kallscheuer N."/>
            <person name="Luecker S."/>
            <person name="Lage O.M."/>
            <person name="Pohl T."/>
            <person name="Merkel B.J."/>
            <person name="Hornburger P."/>
            <person name="Mueller R.-W."/>
            <person name="Bruemmer F."/>
            <person name="Labrenz M."/>
            <person name="Spormann A.M."/>
            <person name="Op den Camp H."/>
            <person name="Overmann J."/>
            <person name="Amann R."/>
            <person name="Jetten M.S.M."/>
            <person name="Mascher T."/>
            <person name="Medema M.H."/>
            <person name="Devos D.P."/>
            <person name="Kaster A.-K."/>
            <person name="Ovreas L."/>
            <person name="Rohde M."/>
            <person name="Galperin M.Y."/>
            <person name="Jogler C."/>
        </authorList>
    </citation>
    <scope>NUCLEOTIDE SEQUENCE [LARGE SCALE GENOMIC DNA]</scope>
    <source>
        <strain evidence="2 3">EC9</strain>
    </source>
</reference>
<organism evidence="2 3">
    <name type="scientific">Rosistilla ulvae</name>
    <dbReference type="NCBI Taxonomy" id="1930277"/>
    <lineage>
        <taxon>Bacteria</taxon>
        <taxon>Pseudomonadati</taxon>
        <taxon>Planctomycetota</taxon>
        <taxon>Planctomycetia</taxon>
        <taxon>Pirellulales</taxon>
        <taxon>Pirellulaceae</taxon>
        <taxon>Rosistilla</taxon>
    </lineage>
</organism>
<dbReference type="InterPro" id="IPR050312">
    <property type="entry name" value="IolE/XylAMocC-like"/>
</dbReference>
<dbReference type="InterPro" id="IPR013022">
    <property type="entry name" value="Xyl_isomerase-like_TIM-brl"/>
</dbReference>
<dbReference type="InterPro" id="IPR036237">
    <property type="entry name" value="Xyl_isomerase-like_sf"/>
</dbReference>
<protein>
    <submittedName>
        <fullName evidence="2">Inosose isomerase</fullName>
        <ecNumber evidence="2">5.3.99.-</ecNumber>
    </submittedName>
</protein>
<accession>A0A517M5F0</accession>
<dbReference type="Gene3D" id="3.20.20.150">
    <property type="entry name" value="Divalent-metal-dependent TIM barrel enzymes"/>
    <property type="match status" value="1"/>
</dbReference>
<evidence type="ECO:0000313" key="2">
    <source>
        <dbReference type="EMBL" id="QDS90093.1"/>
    </source>
</evidence>
<feature type="domain" description="Xylose isomerase-like TIM barrel" evidence="1">
    <location>
        <begin position="23"/>
        <end position="255"/>
    </location>
</feature>
<dbReference type="PANTHER" id="PTHR12110:SF52">
    <property type="entry name" value="XYLOSE ISOMERASE"/>
    <property type="match status" value="1"/>
</dbReference>
<dbReference type="SUPFAM" id="SSF51658">
    <property type="entry name" value="Xylose isomerase-like"/>
    <property type="match status" value="1"/>
</dbReference>
<dbReference type="PANTHER" id="PTHR12110">
    <property type="entry name" value="HYDROXYPYRUVATE ISOMERASE"/>
    <property type="match status" value="1"/>
</dbReference>
<keyword evidence="2" id="KW-0413">Isomerase</keyword>
<dbReference type="Proteomes" id="UP000319557">
    <property type="component" value="Chromosome"/>
</dbReference>
<name>A0A517M5F0_9BACT</name>